<dbReference type="SFLD" id="SFLDG01142">
    <property type="entry name" value="C2.B.2:_Mannosyl-3-phosphoglyc"/>
    <property type="match status" value="1"/>
</dbReference>
<evidence type="ECO:0000313" key="5">
    <source>
        <dbReference type="Proteomes" id="UP001482513"/>
    </source>
</evidence>
<dbReference type="GO" id="GO:0016787">
    <property type="term" value="F:hydrolase activity"/>
    <property type="evidence" value="ECO:0007669"/>
    <property type="project" value="UniProtKB-KW"/>
</dbReference>
<reference evidence="4 5" key="1">
    <citation type="submission" date="2022-04" db="EMBL/GenBank/DDBJ databases">
        <title>Positive selection, recombination, and allopatry shape intraspecific diversity of widespread and dominant cyanobacteria.</title>
        <authorList>
            <person name="Wei J."/>
            <person name="Shu W."/>
            <person name="Hu C."/>
        </authorList>
    </citation>
    <scope>NUCLEOTIDE SEQUENCE [LARGE SCALE GENOMIC DNA]</scope>
    <source>
        <strain evidence="4 5">DQ-A4</strain>
    </source>
</reference>
<dbReference type="RefSeq" id="WP_190698749.1">
    <property type="nucleotide sequence ID" value="NZ_JAMPKX010000001.1"/>
</dbReference>
<evidence type="ECO:0000313" key="4">
    <source>
        <dbReference type="EMBL" id="MEP0945650.1"/>
    </source>
</evidence>
<proteinExistence type="predicted"/>
<dbReference type="InterPro" id="IPR023214">
    <property type="entry name" value="HAD_sf"/>
</dbReference>
<dbReference type="InterPro" id="IPR036412">
    <property type="entry name" value="HAD-like_sf"/>
</dbReference>
<keyword evidence="1" id="KW-0479">Metal-binding</keyword>
<dbReference type="InterPro" id="IPR006381">
    <property type="entry name" value="HAD-SF-IIB-MPGP"/>
</dbReference>
<dbReference type="SFLD" id="SFLDG01140">
    <property type="entry name" value="C2.B:_Phosphomannomutase_and_P"/>
    <property type="match status" value="1"/>
</dbReference>
<keyword evidence="5" id="KW-1185">Reference proteome</keyword>
<dbReference type="InterPro" id="IPR006379">
    <property type="entry name" value="HAD-SF_hydro_IIB"/>
</dbReference>
<dbReference type="PROSITE" id="PS01228">
    <property type="entry name" value="COF_1"/>
    <property type="match status" value="1"/>
</dbReference>
<dbReference type="EMBL" id="JAMPKX010000001">
    <property type="protein sequence ID" value="MEP0945650.1"/>
    <property type="molecule type" value="Genomic_DNA"/>
</dbReference>
<evidence type="ECO:0000256" key="1">
    <source>
        <dbReference type="ARBA" id="ARBA00022723"/>
    </source>
</evidence>
<keyword evidence="3" id="KW-0460">Magnesium</keyword>
<dbReference type="NCBIfam" id="TIGR01486">
    <property type="entry name" value="HAD-SF-IIB-MPGP"/>
    <property type="match status" value="1"/>
</dbReference>
<evidence type="ECO:0000256" key="2">
    <source>
        <dbReference type="ARBA" id="ARBA00022801"/>
    </source>
</evidence>
<evidence type="ECO:0000256" key="3">
    <source>
        <dbReference type="ARBA" id="ARBA00022842"/>
    </source>
</evidence>
<dbReference type="Pfam" id="PF08282">
    <property type="entry name" value="Hydrolase_3"/>
    <property type="match status" value="1"/>
</dbReference>
<name>A0ABV0JZN1_9CYAN</name>
<dbReference type="Gene3D" id="3.30.980.20">
    <property type="entry name" value="Putative mannosyl-3-phosphoglycerate phosphatase, domain 2"/>
    <property type="match status" value="1"/>
</dbReference>
<dbReference type="PANTHER" id="PTHR10000:SF8">
    <property type="entry name" value="HAD SUPERFAMILY HYDROLASE-LIKE, TYPE 3"/>
    <property type="match status" value="1"/>
</dbReference>
<dbReference type="Proteomes" id="UP001482513">
    <property type="component" value="Unassembled WGS sequence"/>
</dbReference>
<dbReference type="SFLD" id="SFLDS00003">
    <property type="entry name" value="Haloacid_Dehalogenase"/>
    <property type="match status" value="1"/>
</dbReference>
<organism evidence="4 5">
    <name type="scientific">Leptolyngbya subtilissima DQ-A4</name>
    <dbReference type="NCBI Taxonomy" id="2933933"/>
    <lineage>
        <taxon>Bacteria</taxon>
        <taxon>Bacillati</taxon>
        <taxon>Cyanobacteriota</taxon>
        <taxon>Cyanophyceae</taxon>
        <taxon>Leptolyngbyales</taxon>
        <taxon>Leptolyngbyaceae</taxon>
        <taxon>Leptolyngbya group</taxon>
        <taxon>Leptolyngbya</taxon>
    </lineage>
</organism>
<comment type="caution">
    <text evidence="4">The sequence shown here is derived from an EMBL/GenBank/DDBJ whole genome shotgun (WGS) entry which is preliminary data.</text>
</comment>
<sequence length="273" mass="29263">MACIIFTDLDGTLLNGETYAYQAALPTLAKLADQGIPVIPVTSKTRQEVAQLRQDVGLRDPFVVENGSAIYIPTDHIGFALPPGDDVDGYRILQLGCNYVTARAGLKAIAQDLGRPLKGFGDWTVDQVVQLTGLSLEEAKQAKAREFTEPFMTPKNVPTDQLREAVEAMGFRVVIGDRFSHLIGSEAGKGRAVHQLVKLYQASSSEALPITTIGLGNSPNDLDMLENVDYPVVLPSAHGPHPQLANRGWQIAPAPAPEGWAIAVETALAAVMA</sequence>
<dbReference type="PANTHER" id="PTHR10000">
    <property type="entry name" value="PHOSPHOSERINE PHOSPHATASE"/>
    <property type="match status" value="1"/>
</dbReference>
<accession>A0ABV0JZN1</accession>
<dbReference type="NCBIfam" id="TIGR01484">
    <property type="entry name" value="HAD-SF-IIB"/>
    <property type="match status" value="1"/>
</dbReference>
<gene>
    <name evidence="4" type="ORF">NC992_02080</name>
</gene>
<dbReference type="Gene3D" id="3.40.50.1000">
    <property type="entry name" value="HAD superfamily/HAD-like"/>
    <property type="match status" value="1"/>
</dbReference>
<protein>
    <submittedName>
        <fullName evidence="4">HAD-IIB family hydrolase</fullName>
    </submittedName>
</protein>
<keyword evidence="2 4" id="KW-0378">Hydrolase</keyword>
<dbReference type="SUPFAM" id="SSF56784">
    <property type="entry name" value="HAD-like"/>
    <property type="match status" value="1"/>
</dbReference>